<dbReference type="Gene3D" id="4.10.60.10">
    <property type="entry name" value="Zinc finger, CCHC-type"/>
    <property type="match status" value="1"/>
</dbReference>
<dbReference type="GO" id="GO:0008270">
    <property type="term" value="F:zinc ion binding"/>
    <property type="evidence" value="ECO:0007669"/>
    <property type="project" value="UniProtKB-KW"/>
</dbReference>
<name>A0A6P5EHX0_ANACO</name>
<dbReference type="GeneID" id="109704673"/>
<keyword evidence="4" id="KW-1185">Reference proteome</keyword>
<organism evidence="4 5">
    <name type="scientific">Ananas comosus</name>
    <name type="common">Pineapple</name>
    <name type="synonym">Ananas ananas</name>
    <dbReference type="NCBI Taxonomy" id="4615"/>
    <lineage>
        <taxon>Eukaryota</taxon>
        <taxon>Viridiplantae</taxon>
        <taxon>Streptophyta</taxon>
        <taxon>Embryophyta</taxon>
        <taxon>Tracheophyta</taxon>
        <taxon>Spermatophyta</taxon>
        <taxon>Magnoliopsida</taxon>
        <taxon>Liliopsida</taxon>
        <taxon>Poales</taxon>
        <taxon>Bromeliaceae</taxon>
        <taxon>Bromelioideae</taxon>
        <taxon>Ananas</taxon>
    </lineage>
</organism>
<accession>A0A6P5EHX0</accession>
<dbReference type="Pfam" id="PF00098">
    <property type="entry name" value="zf-CCHC"/>
    <property type="match status" value="1"/>
</dbReference>
<protein>
    <submittedName>
        <fullName evidence="5">Uncharacterized protein LOC109704673</fullName>
    </submittedName>
</protein>
<dbReference type="AlphaFoldDB" id="A0A6P5EHX0"/>
<proteinExistence type="predicted"/>
<keyword evidence="1" id="KW-0862">Zinc</keyword>
<dbReference type="RefSeq" id="XP_020081025.1">
    <property type="nucleotide sequence ID" value="XM_020225436.1"/>
</dbReference>
<sequence length="188" mass="19671">MAESRDEGKKRAVGGAGGQSNAKKLPRYPRQQSKSGRPFRCVICGGDHRPPVCPQREEKCFKCGQPGHMSRECPSWGSSAPTSASVPYTARQQAGLPPALSAGRSSSSRSGGLCAERSACTSCSCSTTSCGGSAPVTAIPPTASGSSAPIFDVLEAEQEPTLAAMTAFKRFNPPTFNGDVKDPWMTEN</sequence>
<feature type="compositionally biased region" description="Polar residues" evidence="2">
    <location>
        <begin position="76"/>
        <end position="92"/>
    </location>
</feature>
<dbReference type="GO" id="GO:0003676">
    <property type="term" value="F:nucleic acid binding"/>
    <property type="evidence" value="ECO:0007669"/>
    <property type="project" value="InterPro"/>
</dbReference>
<gene>
    <name evidence="5" type="primary">LOC109704673</name>
</gene>
<dbReference type="OrthoDB" id="3863715at2759"/>
<dbReference type="PROSITE" id="PS50158">
    <property type="entry name" value="ZF_CCHC"/>
    <property type="match status" value="1"/>
</dbReference>
<dbReference type="Proteomes" id="UP000515123">
    <property type="component" value="Unplaced"/>
</dbReference>
<evidence type="ECO:0000256" key="2">
    <source>
        <dbReference type="SAM" id="MobiDB-lite"/>
    </source>
</evidence>
<evidence type="ECO:0000259" key="3">
    <source>
        <dbReference type="PROSITE" id="PS50158"/>
    </source>
</evidence>
<feature type="compositionally biased region" description="Basic and acidic residues" evidence="2">
    <location>
        <begin position="1"/>
        <end position="10"/>
    </location>
</feature>
<evidence type="ECO:0000256" key="1">
    <source>
        <dbReference type="PROSITE-ProRule" id="PRU00047"/>
    </source>
</evidence>
<reference evidence="5" key="2">
    <citation type="submission" date="2025-08" db="UniProtKB">
        <authorList>
            <consortium name="RefSeq"/>
        </authorList>
    </citation>
    <scope>IDENTIFICATION</scope>
    <source>
        <tissue evidence="5">Leaf</tissue>
    </source>
</reference>
<keyword evidence="1" id="KW-0863">Zinc-finger</keyword>
<dbReference type="InterPro" id="IPR001878">
    <property type="entry name" value="Znf_CCHC"/>
</dbReference>
<reference evidence="4" key="1">
    <citation type="journal article" date="2015" name="Nat. Genet.">
        <title>The pineapple genome and the evolution of CAM photosynthesis.</title>
        <authorList>
            <person name="Ming R."/>
            <person name="VanBuren R."/>
            <person name="Wai C.M."/>
            <person name="Tang H."/>
            <person name="Schatz M.C."/>
            <person name="Bowers J.E."/>
            <person name="Lyons E."/>
            <person name="Wang M.L."/>
            <person name="Chen J."/>
            <person name="Biggers E."/>
            <person name="Zhang J."/>
            <person name="Huang L."/>
            <person name="Zhang L."/>
            <person name="Miao W."/>
            <person name="Zhang J."/>
            <person name="Ye Z."/>
            <person name="Miao C."/>
            <person name="Lin Z."/>
            <person name="Wang H."/>
            <person name="Zhou H."/>
            <person name="Yim W.C."/>
            <person name="Priest H.D."/>
            <person name="Zheng C."/>
            <person name="Woodhouse M."/>
            <person name="Edger P.P."/>
            <person name="Guyot R."/>
            <person name="Guo H.B."/>
            <person name="Guo H."/>
            <person name="Zheng G."/>
            <person name="Singh R."/>
            <person name="Sharma A."/>
            <person name="Min X."/>
            <person name="Zheng Y."/>
            <person name="Lee H."/>
            <person name="Gurtowski J."/>
            <person name="Sedlazeck F.J."/>
            <person name="Harkess A."/>
            <person name="McKain M.R."/>
            <person name="Liao Z."/>
            <person name="Fang J."/>
            <person name="Liu J."/>
            <person name="Zhang X."/>
            <person name="Zhang Q."/>
            <person name="Hu W."/>
            <person name="Qin Y."/>
            <person name="Wang K."/>
            <person name="Chen L.Y."/>
            <person name="Shirley N."/>
            <person name="Lin Y.R."/>
            <person name="Liu L.Y."/>
            <person name="Hernandez A.G."/>
            <person name="Wright C.L."/>
            <person name="Bulone V."/>
            <person name="Tuskan G.A."/>
            <person name="Heath K."/>
            <person name="Zee F."/>
            <person name="Moore P.H."/>
            <person name="Sunkar R."/>
            <person name="Leebens-Mack J.H."/>
            <person name="Mockler T."/>
            <person name="Bennetzen J.L."/>
            <person name="Freeling M."/>
            <person name="Sankoff D."/>
            <person name="Paterson A.H."/>
            <person name="Zhu X."/>
            <person name="Yang X."/>
            <person name="Smith J.A."/>
            <person name="Cushman J.C."/>
            <person name="Paull R.E."/>
            <person name="Yu Q."/>
        </authorList>
    </citation>
    <scope>NUCLEOTIDE SEQUENCE [LARGE SCALE GENOMIC DNA]</scope>
    <source>
        <strain evidence="4">cv. F153</strain>
    </source>
</reference>
<dbReference type="SUPFAM" id="SSF57756">
    <property type="entry name" value="Retrovirus zinc finger-like domains"/>
    <property type="match status" value="1"/>
</dbReference>
<dbReference type="InterPro" id="IPR036875">
    <property type="entry name" value="Znf_CCHC_sf"/>
</dbReference>
<keyword evidence="1" id="KW-0479">Metal-binding</keyword>
<feature type="non-terminal residue" evidence="5">
    <location>
        <position position="188"/>
    </location>
</feature>
<feature type="compositionally biased region" description="Low complexity" evidence="2">
    <location>
        <begin position="96"/>
        <end position="108"/>
    </location>
</feature>
<feature type="domain" description="CCHC-type" evidence="3">
    <location>
        <begin position="59"/>
        <end position="75"/>
    </location>
</feature>
<evidence type="ECO:0000313" key="4">
    <source>
        <dbReference type="Proteomes" id="UP000515123"/>
    </source>
</evidence>
<feature type="region of interest" description="Disordered" evidence="2">
    <location>
        <begin position="72"/>
        <end position="108"/>
    </location>
</feature>
<dbReference type="SMART" id="SM00343">
    <property type="entry name" value="ZnF_C2HC"/>
    <property type="match status" value="1"/>
</dbReference>
<evidence type="ECO:0000313" key="5">
    <source>
        <dbReference type="RefSeq" id="XP_020081025.1"/>
    </source>
</evidence>
<feature type="region of interest" description="Disordered" evidence="2">
    <location>
        <begin position="1"/>
        <end position="39"/>
    </location>
</feature>